<dbReference type="PROSITE" id="PS50076">
    <property type="entry name" value="DNAJ_2"/>
    <property type="match status" value="1"/>
</dbReference>
<feature type="compositionally biased region" description="Basic residues" evidence="1">
    <location>
        <begin position="88"/>
        <end position="100"/>
    </location>
</feature>
<feature type="domain" description="J" evidence="2">
    <location>
        <begin position="4"/>
        <end position="75"/>
    </location>
</feature>
<dbReference type="Proteomes" id="UP001498398">
    <property type="component" value="Unassembled WGS sequence"/>
</dbReference>
<feature type="region of interest" description="Disordered" evidence="1">
    <location>
        <begin position="249"/>
        <end position="363"/>
    </location>
</feature>
<dbReference type="SMART" id="SM00271">
    <property type="entry name" value="DnaJ"/>
    <property type="match status" value="1"/>
</dbReference>
<dbReference type="InterPro" id="IPR018253">
    <property type="entry name" value="DnaJ_domain_CS"/>
</dbReference>
<dbReference type="CDD" id="cd06257">
    <property type="entry name" value="DnaJ"/>
    <property type="match status" value="1"/>
</dbReference>
<accession>A0ABR1J1Q7</accession>
<dbReference type="SUPFAM" id="SSF46565">
    <property type="entry name" value="Chaperone J-domain"/>
    <property type="match status" value="1"/>
</dbReference>
<feature type="compositionally biased region" description="Pro residues" evidence="1">
    <location>
        <begin position="284"/>
        <end position="294"/>
    </location>
</feature>
<dbReference type="InterPro" id="IPR001623">
    <property type="entry name" value="DnaJ_domain"/>
</dbReference>
<dbReference type="PROSITE" id="PS00636">
    <property type="entry name" value="DNAJ_1"/>
    <property type="match status" value="1"/>
</dbReference>
<feature type="compositionally biased region" description="Basic residues" evidence="1">
    <location>
        <begin position="352"/>
        <end position="363"/>
    </location>
</feature>
<dbReference type="PRINTS" id="PR00625">
    <property type="entry name" value="JDOMAIN"/>
</dbReference>
<feature type="compositionally biased region" description="Pro residues" evidence="1">
    <location>
        <begin position="259"/>
        <end position="274"/>
    </location>
</feature>
<dbReference type="PANTHER" id="PTHR43948">
    <property type="entry name" value="DNAJ HOMOLOG SUBFAMILY B"/>
    <property type="match status" value="1"/>
</dbReference>
<gene>
    <name evidence="3" type="ORF">VKT23_014809</name>
</gene>
<evidence type="ECO:0000313" key="4">
    <source>
        <dbReference type="Proteomes" id="UP001498398"/>
    </source>
</evidence>
<organism evidence="3 4">
    <name type="scientific">Marasmiellus scandens</name>
    <dbReference type="NCBI Taxonomy" id="2682957"/>
    <lineage>
        <taxon>Eukaryota</taxon>
        <taxon>Fungi</taxon>
        <taxon>Dikarya</taxon>
        <taxon>Basidiomycota</taxon>
        <taxon>Agaricomycotina</taxon>
        <taxon>Agaricomycetes</taxon>
        <taxon>Agaricomycetidae</taxon>
        <taxon>Agaricales</taxon>
        <taxon>Marasmiineae</taxon>
        <taxon>Omphalotaceae</taxon>
        <taxon>Marasmiellus</taxon>
    </lineage>
</organism>
<keyword evidence="4" id="KW-1185">Reference proteome</keyword>
<sequence>MASELYETLGIPPNAPQEEIRKAYKKQALLTHPDRLPPGATPSEKAASEEKFRKVNNAYEVLNDPQNRRLYDMHGVWPPPEPEYPSRPSHRHHTSSRRHTYHHDPFSDPFFSRSFVFTDPFVLFESIFRDMHPGPHHHSRHRRPSSWDDPFHFDPFQERRAHRFPETDSFMNSMHRNMMAPFGTSLFSAFPSISMSMPRESGRWTSESTMSQTINGVTHTIHKRRDWDGNEHVTRIYPDGRQVITINGVEQQDQGRLPPTSPGPDPRHVPPPPIMDYSNNQERIPPPPPPPPYPSAAAAGGRYNAPPLEANYSDHHSHRSHRSARHHTTDPRRYNPGGNMYNNEFAEPVEHRPHHKKHWWSRH</sequence>
<dbReference type="Gene3D" id="1.10.287.110">
    <property type="entry name" value="DnaJ domain"/>
    <property type="match status" value="1"/>
</dbReference>
<feature type="compositionally biased region" description="Basic residues" evidence="1">
    <location>
        <begin position="316"/>
        <end position="326"/>
    </location>
</feature>
<dbReference type="InterPro" id="IPR036869">
    <property type="entry name" value="J_dom_sf"/>
</dbReference>
<dbReference type="Pfam" id="PF00226">
    <property type="entry name" value="DnaJ"/>
    <property type="match status" value="1"/>
</dbReference>
<proteinExistence type="predicted"/>
<evidence type="ECO:0000259" key="2">
    <source>
        <dbReference type="PROSITE" id="PS50076"/>
    </source>
</evidence>
<reference evidence="3 4" key="1">
    <citation type="submission" date="2024-01" db="EMBL/GenBank/DDBJ databases">
        <title>A draft genome for the cacao thread blight pathogen Marasmiellus scandens.</title>
        <authorList>
            <person name="Baruah I.K."/>
            <person name="Leung J."/>
            <person name="Bukari Y."/>
            <person name="Amoako-Attah I."/>
            <person name="Meinhardt L.W."/>
            <person name="Bailey B.A."/>
            <person name="Cohen S.P."/>
        </authorList>
    </citation>
    <scope>NUCLEOTIDE SEQUENCE [LARGE SCALE GENOMIC DNA]</scope>
    <source>
        <strain evidence="3 4">GH-19</strain>
    </source>
</reference>
<protein>
    <recommendedName>
        <fullName evidence="2">J domain-containing protein</fullName>
    </recommendedName>
</protein>
<evidence type="ECO:0000313" key="3">
    <source>
        <dbReference type="EMBL" id="KAK7445392.1"/>
    </source>
</evidence>
<feature type="region of interest" description="Disordered" evidence="1">
    <location>
        <begin position="81"/>
        <end position="100"/>
    </location>
</feature>
<evidence type="ECO:0000256" key="1">
    <source>
        <dbReference type="SAM" id="MobiDB-lite"/>
    </source>
</evidence>
<dbReference type="PANTHER" id="PTHR43948:SF10">
    <property type="entry name" value="MRJ, ISOFORM E"/>
    <property type="match status" value="1"/>
</dbReference>
<name>A0ABR1J1Q7_9AGAR</name>
<dbReference type="EMBL" id="JBANRG010000047">
    <property type="protein sequence ID" value="KAK7445392.1"/>
    <property type="molecule type" value="Genomic_DNA"/>
</dbReference>
<comment type="caution">
    <text evidence="3">The sequence shown here is derived from an EMBL/GenBank/DDBJ whole genome shotgun (WGS) entry which is preliminary data.</text>
</comment>